<dbReference type="PROSITE" id="PS50995">
    <property type="entry name" value="HTH_MARR_2"/>
    <property type="match status" value="1"/>
</dbReference>
<comment type="caution">
    <text evidence="3">The sequence shown here is derived from an EMBL/GenBank/DDBJ whole genome shotgun (WGS) entry which is preliminary data.</text>
</comment>
<evidence type="ECO:0000313" key="3">
    <source>
        <dbReference type="EMBL" id="NKX92536.1"/>
    </source>
</evidence>
<protein>
    <submittedName>
        <fullName evidence="3">MarR family transcriptional regulator</fullName>
    </submittedName>
</protein>
<dbReference type="Gene3D" id="1.10.10.10">
    <property type="entry name" value="Winged helix-like DNA-binding domain superfamily/Winged helix DNA-binding domain"/>
    <property type="match status" value="1"/>
</dbReference>
<dbReference type="InterPro" id="IPR052526">
    <property type="entry name" value="HTH-type_Bedaq_tolerance"/>
</dbReference>
<sequence>MNDAQIAADLRLQVGRLVRRGRAEDPRPQAETGVLGLLGRGGPMTTSQLADAQRVRPQSMARTVRALESAGLVERTIDPDDARKSPLTLTEPGRDALERERQRRTDWLTAALTQALDPDERETVRNAVPLLARLVEWDEHRTS</sequence>
<feature type="region of interest" description="Disordered" evidence="1">
    <location>
        <begin position="21"/>
        <end position="57"/>
    </location>
</feature>
<dbReference type="SMART" id="SM00347">
    <property type="entry name" value="HTH_MARR"/>
    <property type="match status" value="1"/>
</dbReference>
<dbReference type="GO" id="GO:0003700">
    <property type="term" value="F:DNA-binding transcription factor activity"/>
    <property type="evidence" value="ECO:0007669"/>
    <property type="project" value="InterPro"/>
</dbReference>
<evidence type="ECO:0000313" key="4">
    <source>
        <dbReference type="Proteomes" id="UP000774283"/>
    </source>
</evidence>
<feature type="domain" description="HTH marR-type" evidence="2">
    <location>
        <begin position="1"/>
        <end position="133"/>
    </location>
</feature>
<name>A0A9X5FEL2_9MICO</name>
<dbReference type="InterPro" id="IPR036388">
    <property type="entry name" value="WH-like_DNA-bd_sf"/>
</dbReference>
<dbReference type="PRINTS" id="PR00598">
    <property type="entry name" value="HTHMARR"/>
</dbReference>
<evidence type="ECO:0000256" key="1">
    <source>
        <dbReference type="SAM" id="MobiDB-lite"/>
    </source>
</evidence>
<dbReference type="Gene3D" id="1.10.287.100">
    <property type="match status" value="1"/>
</dbReference>
<accession>A0A9X5FEL2</accession>
<dbReference type="Pfam" id="PF12802">
    <property type="entry name" value="MarR_2"/>
    <property type="match status" value="1"/>
</dbReference>
<evidence type="ECO:0000259" key="2">
    <source>
        <dbReference type="PROSITE" id="PS50995"/>
    </source>
</evidence>
<keyword evidence="4" id="KW-1185">Reference proteome</keyword>
<proteinExistence type="predicted"/>
<dbReference type="PANTHER" id="PTHR39515">
    <property type="entry name" value="CONSERVED PROTEIN"/>
    <property type="match status" value="1"/>
</dbReference>
<dbReference type="PANTHER" id="PTHR39515:SF2">
    <property type="entry name" value="HTH-TYPE TRANSCRIPTIONAL REGULATOR RV0880"/>
    <property type="match status" value="1"/>
</dbReference>
<dbReference type="RefSeq" id="WP_168446560.1">
    <property type="nucleotide sequence ID" value="NZ_JAAXOW010000001.1"/>
</dbReference>
<dbReference type="InterPro" id="IPR036390">
    <property type="entry name" value="WH_DNA-bd_sf"/>
</dbReference>
<gene>
    <name evidence="3" type="ORF">HF995_04480</name>
</gene>
<feature type="region of interest" description="Disordered" evidence="1">
    <location>
        <begin position="76"/>
        <end position="100"/>
    </location>
</feature>
<reference evidence="3 4" key="1">
    <citation type="submission" date="2020-04" db="EMBL/GenBank/DDBJ databases">
        <title>MicrobeNet Type strains.</title>
        <authorList>
            <person name="Nicholson A.C."/>
        </authorList>
    </citation>
    <scope>NUCLEOTIDE SEQUENCE [LARGE SCALE GENOMIC DNA]</scope>
    <source>
        <strain evidence="3 4">ATCC BAA-789</strain>
    </source>
</reference>
<dbReference type="Proteomes" id="UP000774283">
    <property type="component" value="Unassembled WGS sequence"/>
</dbReference>
<dbReference type="EMBL" id="JAAXOW010000001">
    <property type="protein sequence ID" value="NKX92536.1"/>
    <property type="molecule type" value="Genomic_DNA"/>
</dbReference>
<dbReference type="InterPro" id="IPR000835">
    <property type="entry name" value="HTH_MarR-typ"/>
</dbReference>
<dbReference type="SUPFAM" id="SSF46785">
    <property type="entry name" value="Winged helix' DNA-binding domain"/>
    <property type="match status" value="1"/>
</dbReference>
<organism evidence="3 4">
    <name type="scientific">Sanguibacter hominis ATCC BAA-789</name>
    <dbReference type="NCBI Taxonomy" id="1312740"/>
    <lineage>
        <taxon>Bacteria</taxon>
        <taxon>Bacillati</taxon>
        <taxon>Actinomycetota</taxon>
        <taxon>Actinomycetes</taxon>
        <taxon>Micrococcales</taxon>
        <taxon>Sanguibacteraceae</taxon>
        <taxon>Sanguibacter</taxon>
    </lineage>
</organism>
<dbReference type="AlphaFoldDB" id="A0A9X5FEL2"/>